<dbReference type="Pfam" id="PF00583">
    <property type="entry name" value="Acetyltransf_1"/>
    <property type="match status" value="1"/>
</dbReference>
<dbReference type="SUPFAM" id="SSF55729">
    <property type="entry name" value="Acyl-CoA N-acyltransferases (Nat)"/>
    <property type="match status" value="1"/>
</dbReference>
<organism evidence="2 3">
    <name type="scientific">Paenibacillus aurantiacus</name>
    <dbReference type="NCBI Taxonomy" id="1936118"/>
    <lineage>
        <taxon>Bacteria</taxon>
        <taxon>Bacillati</taxon>
        <taxon>Bacillota</taxon>
        <taxon>Bacilli</taxon>
        <taxon>Bacillales</taxon>
        <taxon>Paenibacillaceae</taxon>
        <taxon>Paenibacillus</taxon>
    </lineage>
</organism>
<keyword evidence="2" id="KW-0012">Acyltransferase</keyword>
<dbReference type="RefSeq" id="WP_377498706.1">
    <property type="nucleotide sequence ID" value="NZ_JBHMDO010000038.1"/>
</dbReference>
<keyword evidence="3" id="KW-1185">Reference proteome</keyword>
<protein>
    <submittedName>
        <fullName evidence="2">GNAT family N-acetyltransferase</fullName>
        <ecNumber evidence="2">2.3.-.-</ecNumber>
    </submittedName>
</protein>
<dbReference type="InterPro" id="IPR016181">
    <property type="entry name" value="Acyl_CoA_acyltransferase"/>
</dbReference>
<proteinExistence type="predicted"/>
<evidence type="ECO:0000313" key="2">
    <source>
        <dbReference type="EMBL" id="MFB9328926.1"/>
    </source>
</evidence>
<evidence type="ECO:0000313" key="3">
    <source>
        <dbReference type="Proteomes" id="UP001589747"/>
    </source>
</evidence>
<name>A0ABV5KUM5_9BACL</name>
<feature type="domain" description="N-acetyltransferase" evidence="1">
    <location>
        <begin position="9"/>
        <end position="176"/>
    </location>
</feature>
<sequence length="176" mass="20156">MQIKESTDIRIRRLGPADVSRIYAFMTDVISRLPSDELFAMGDEAYLLRHVDEQGEIYGAYIQEALVAYTIVAFPGLDEDNLAREYGVPEQHLSRVAVLEATVVHESARGLGLQRRFHDLRERRARERGCLHLYATVHPENAPSIRNLEAAGLRLQFTRPMYGGKMRHCYAKRLLM</sequence>
<dbReference type="Proteomes" id="UP001589747">
    <property type="component" value="Unassembled WGS sequence"/>
</dbReference>
<comment type="caution">
    <text evidence="2">The sequence shown here is derived from an EMBL/GenBank/DDBJ whole genome shotgun (WGS) entry which is preliminary data.</text>
</comment>
<evidence type="ECO:0000259" key="1">
    <source>
        <dbReference type="PROSITE" id="PS51186"/>
    </source>
</evidence>
<keyword evidence="2" id="KW-0808">Transferase</keyword>
<gene>
    <name evidence="2" type="ORF">ACFFSY_23575</name>
</gene>
<dbReference type="Gene3D" id="3.40.630.30">
    <property type="match status" value="1"/>
</dbReference>
<dbReference type="EMBL" id="JBHMDO010000038">
    <property type="protein sequence ID" value="MFB9328926.1"/>
    <property type="molecule type" value="Genomic_DNA"/>
</dbReference>
<dbReference type="PROSITE" id="PS51186">
    <property type="entry name" value="GNAT"/>
    <property type="match status" value="1"/>
</dbReference>
<dbReference type="EC" id="2.3.-.-" evidence="2"/>
<accession>A0ABV5KUM5</accession>
<reference evidence="2 3" key="1">
    <citation type="submission" date="2024-09" db="EMBL/GenBank/DDBJ databases">
        <authorList>
            <person name="Sun Q."/>
            <person name="Mori K."/>
        </authorList>
    </citation>
    <scope>NUCLEOTIDE SEQUENCE [LARGE SCALE GENOMIC DNA]</scope>
    <source>
        <strain evidence="2 3">TISTR 2452</strain>
    </source>
</reference>
<dbReference type="InterPro" id="IPR000182">
    <property type="entry name" value="GNAT_dom"/>
</dbReference>
<dbReference type="GO" id="GO:0016746">
    <property type="term" value="F:acyltransferase activity"/>
    <property type="evidence" value="ECO:0007669"/>
    <property type="project" value="UniProtKB-KW"/>
</dbReference>